<sequence>MSSHTTHETIPARLFEPFVPFAGMIFTRPPPPRAKEPETTSTFSAPNTSHPGRQFRGSPRTINHRLASHPIAGSANGTRGFHMKTMRRTTLGLTATALALTATTYTATAHADGAGTSPAIVRAIESQQWVELEAGDRDYRVTSVRCFLTQFGYYNHCDGDVFTQDMVQPVKRYQTAYDLPVTGRIDVETWGALRDRVGNTGQNDARKNQVKGIQYAMQKLQAPTLKVDGLYGPATVKAVTAFQKRKGISADGVFGPRTFRAAFAEGAETKHTPTH</sequence>
<dbReference type="InterPro" id="IPR002477">
    <property type="entry name" value="Peptidoglycan-bd-like"/>
</dbReference>
<feature type="region of interest" description="Disordered" evidence="1">
    <location>
        <begin position="26"/>
        <end position="60"/>
    </location>
</feature>
<reference evidence="3 4" key="1">
    <citation type="submission" date="2019-11" db="EMBL/GenBank/DDBJ databases">
        <authorList>
            <person name="Cao P."/>
        </authorList>
    </citation>
    <scope>NUCLEOTIDE SEQUENCE [LARGE SCALE GENOMIC DNA]</scope>
    <source>
        <strain evidence="3 4">NEAU-AAG5</strain>
    </source>
</reference>
<dbReference type="SUPFAM" id="SSF47090">
    <property type="entry name" value="PGBD-like"/>
    <property type="match status" value="2"/>
</dbReference>
<dbReference type="AlphaFoldDB" id="A0A7K1L3I7"/>
<dbReference type="Proteomes" id="UP000432015">
    <property type="component" value="Unassembled WGS sequence"/>
</dbReference>
<evidence type="ECO:0000256" key="1">
    <source>
        <dbReference type="SAM" id="MobiDB-lite"/>
    </source>
</evidence>
<dbReference type="Pfam" id="PF01471">
    <property type="entry name" value="PG_binding_1"/>
    <property type="match status" value="2"/>
</dbReference>
<organism evidence="3 4">
    <name type="scientific">Actinomadura litoris</name>
    <dbReference type="NCBI Taxonomy" id="2678616"/>
    <lineage>
        <taxon>Bacteria</taxon>
        <taxon>Bacillati</taxon>
        <taxon>Actinomycetota</taxon>
        <taxon>Actinomycetes</taxon>
        <taxon>Streptosporangiales</taxon>
        <taxon>Thermomonosporaceae</taxon>
        <taxon>Actinomadura</taxon>
    </lineage>
</organism>
<comment type="caution">
    <text evidence="3">The sequence shown here is derived from an EMBL/GenBank/DDBJ whole genome shotgun (WGS) entry which is preliminary data.</text>
</comment>
<accession>A0A7K1L3I7</accession>
<dbReference type="InterPro" id="IPR036365">
    <property type="entry name" value="PGBD-like_sf"/>
</dbReference>
<feature type="domain" description="Peptidoglycan binding-like" evidence="2">
    <location>
        <begin position="140"/>
        <end position="193"/>
    </location>
</feature>
<evidence type="ECO:0000259" key="2">
    <source>
        <dbReference type="Pfam" id="PF01471"/>
    </source>
</evidence>
<dbReference type="Gene3D" id="1.10.101.10">
    <property type="entry name" value="PGBD-like superfamily/PGBD"/>
    <property type="match status" value="2"/>
</dbReference>
<protein>
    <recommendedName>
        <fullName evidence="2">Peptidoglycan binding-like domain-containing protein</fullName>
    </recommendedName>
</protein>
<dbReference type="InterPro" id="IPR036366">
    <property type="entry name" value="PGBDSf"/>
</dbReference>
<keyword evidence="4" id="KW-1185">Reference proteome</keyword>
<gene>
    <name evidence="3" type="ORF">GNZ18_20450</name>
</gene>
<dbReference type="EMBL" id="WOFH01000006">
    <property type="protein sequence ID" value="MUN38957.1"/>
    <property type="molecule type" value="Genomic_DNA"/>
</dbReference>
<name>A0A7K1L3I7_9ACTN</name>
<proteinExistence type="predicted"/>
<evidence type="ECO:0000313" key="4">
    <source>
        <dbReference type="Proteomes" id="UP000432015"/>
    </source>
</evidence>
<feature type="compositionally biased region" description="Polar residues" evidence="1">
    <location>
        <begin position="39"/>
        <end position="51"/>
    </location>
</feature>
<feature type="domain" description="Peptidoglycan binding-like" evidence="2">
    <location>
        <begin position="207"/>
        <end position="261"/>
    </location>
</feature>
<evidence type="ECO:0000313" key="3">
    <source>
        <dbReference type="EMBL" id="MUN38957.1"/>
    </source>
</evidence>